<keyword evidence="3" id="KW-1185">Reference proteome</keyword>
<dbReference type="EMBL" id="FOSN01000006">
    <property type="protein sequence ID" value="SFK35339.1"/>
    <property type="molecule type" value="Genomic_DNA"/>
</dbReference>
<dbReference type="InterPro" id="IPR036291">
    <property type="entry name" value="NAD(P)-bd_dom_sf"/>
</dbReference>
<dbReference type="OrthoDB" id="9814124at2"/>
<name>A0A1I3YVF2_9HYPH</name>
<dbReference type="STRING" id="1612308.SAMN05444581_106191"/>
<gene>
    <name evidence="2" type="ORF">SAMN05444581_106191</name>
</gene>
<dbReference type="Gene3D" id="3.40.50.720">
    <property type="entry name" value="NAD(P)-binding Rossmann-like Domain"/>
    <property type="match status" value="1"/>
</dbReference>
<dbReference type="RefSeq" id="WP_139223571.1">
    <property type="nucleotide sequence ID" value="NZ_FOSN01000006.1"/>
</dbReference>
<dbReference type="InterPro" id="IPR050177">
    <property type="entry name" value="Lipid_A_modif_metabolic_enz"/>
</dbReference>
<dbReference type="AlphaFoldDB" id="A0A1I3YVF2"/>
<dbReference type="SUPFAM" id="SSF51735">
    <property type="entry name" value="NAD(P)-binding Rossmann-fold domains"/>
    <property type="match status" value="1"/>
</dbReference>
<dbReference type="PANTHER" id="PTHR43245">
    <property type="entry name" value="BIFUNCTIONAL POLYMYXIN RESISTANCE PROTEIN ARNA"/>
    <property type="match status" value="1"/>
</dbReference>
<dbReference type="InterPro" id="IPR001509">
    <property type="entry name" value="Epimerase_deHydtase"/>
</dbReference>
<evidence type="ECO:0000313" key="2">
    <source>
        <dbReference type="EMBL" id="SFK35339.1"/>
    </source>
</evidence>
<proteinExistence type="predicted"/>
<evidence type="ECO:0000259" key="1">
    <source>
        <dbReference type="Pfam" id="PF01370"/>
    </source>
</evidence>
<dbReference type="Pfam" id="PF01370">
    <property type="entry name" value="Epimerase"/>
    <property type="match status" value="1"/>
</dbReference>
<dbReference type="CDD" id="cd08946">
    <property type="entry name" value="SDR_e"/>
    <property type="match status" value="1"/>
</dbReference>
<dbReference type="PANTHER" id="PTHR43245:SF55">
    <property type="entry name" value="NAD(P)-BINDING DOMAIN-CONTAINING PROTEIN"/>
    <property type="match status" value="1"/>
</dbReference>
<sequence length="297" mass="33219">MVTKHLPTVLITGASGILGQKLRRHFSSLGWRLKLIDIDDFGDPAVIKADLSVRDEAWTRHCIGVDAIIHLAAQTRPDAPWDAVARSNVAATQNVYEAARQGPRRVVFASSNWVMAGYRYRDGKLTTDLPPAPINPYGVSKLIGESLGRFYHERWGLSTICFRIGYCLPGENLPGQWMDLGFWGQLMWLSDRDLCQAMERAVLVDDVGFAILNLVSDNPGMRWDIDATRTLIGYRPLDGAIPVLPLRTRMREAIASLARRNFSFANTWRPPYEAVDFAAPADLSQSSPERCDLNGHR</sequence>
<evidence type="ECO:0000313" key="3">
    <source>
        <dbReference type="Proteomes" id="UP000198755"/>
    </source>
</evidence>
<reference evidence="2 3" key="1">
    <citation type="submission" date="2016-10" db="EMBL/GenBank/DDBJ databases">
        <authorList>
            <person name="de Groot N.N."/>
        </authorList>
    </citation>
    <scope>NUCLEOTIDE SEQUENCE [LARGE SCALE GENOMIC DNA]</scope>
    <source>
        <strain evidence="2 3">NE2</strain>
    </source>
</reference>
<accession>A0A1I3YVF2</accession>
<organism evidence="2 3">
    <name type="scientific">Methylocapsa palsarum</name>
    <dbReference type="NCBI Taxonomy" id="1612308"/>
    <lineage>
        <taxon>Bacteria</taxon>
        <taxon>Pseudomonadati</taxon>
        <taxon>Pseudomonadota</taxon>
        <taxon>Alphaproteobacteria</taxon>
        <taxon>Hyphomicrobiales</taxon>
        <taxon>Beijerinckiaceae</taxon>
        <taxon>Methylocapsa</taxon>
    </lineage>
</organism>
<dbReference type="Proteomes" id="UP000198755">
    <property type="component" value="Unassembled WGS sequence"/>
</dbReference>
<feature type="domain" description="NAD-dependent epimerase/dehydratase" evidence="1">
    <location>
        <begin position="9"/>
        <end position="164"/>
    </location>
</feature>
<protein>
    <submittedName>
        <fullName evidence="2">Uronate dehydrogenase</fullName>
    </submittedName>
</protein>